<organism evidence="1 2">
    <name type="scientific">Hypoxylon rubiginosum</name>
    <dbReference type="NCBI Taxonomy" id="110542"/>
    <lineage>
        <taxon>Eukaryota</taxon>
        <taxon>Fungi</taxon>
        <taxon>Dikarya</taxon>
        <taxon>Ascomycota</taxon>
        <taxon>Pezizomycotina</taxon>
        <taxon>Sordariomycetes</taxon>
        <taxon>Xylariomycetidae</taxon>
        <taxon>Xylariales</taxon>
        <taxon>Hypoxylaceae</taxon>
        <taxon>Hypoxylon</taxon>
    </lineage>
</organism>
<protein>
    <submittedName>
        <fullName evidence="1">Class I glutamine amidotransferase-like protein</fullName>
    </submittedName>
</protein>
<name>A0ACC0DEF3_9PEZI</name>
<evidence type="ECO:0000313" key="1">
    <source>
        <dbReference type="EMBL" id="KAI6091187.1"/>
    </source>
</evidence>
<dbReference type="Proteomes" id="UP001497680">
    <property type="component" value="Unassembled WGS sequence"/>
</dbReference>
<gene>
    <name evidence="1" type="ORF">F4821DRAFT_212992</name>
</gene>
<keyword evidence="2" id="KW-1185">Reference proteome</keyword>
<dbReference type="EMBL" id="MU394288">
    <property type="protein sequence ID" value="KAI6091187.1"/>
    <property type="molecule type" value="Genomic_DNA"/>
</dbReference>
<proteinExistence type="predicted"/>
<sequence length="302" mass="33145">MPSVTSGAAVAQVPPEVPPPPAPSSSSQTQTHTSTTKPPQPQPPLSPHPPRIAILLNSYRSRLLPAIRASYERTIGEACPGAQLAFYEPANRAGDFPDPAYFDLIVFGGSNVDPRKSHPWILDVHAFLRRLVVQHPAKKVLGICWGHQTISRVFGGEVVDAKVPEMGVASINLTEAGRAFFPSAATLGSLRLQQHHRREVALAPPAFVHLAAGNQCLLSDSNTVLTFQGHPEKDAETARLRMHDTARWYGFDSLSDEKAWARLEAMIMAEHDGPDVWRRVLQWVWEPPVLGTGFAERLSSRM</sequence>
<accession>A0ACC0DEF3</accession>
<evidence type="ECO:0000313" key="2">
    <source>
        <dbReference type="Proteomes" id="UP001497680"/>
    </source>
</evidence>
<comment type="caution">
    <text evidence="1">The sequence shown here is derived from an EMBL/GenBank/DDBJ whole genome shotgun (WGS) entry which is preliminary data.</text>
</comment>
<reference evidence="1 2" key="1">
    <citation type="journal article" date="2022" name="New Phytol.">
        <title>Ecological generalism drives hyperdiversity of secondary metabolite gene clusters in xylarialean endophytes.</title>
        <authorList>
            <person name="Franco M.E.E."/>
            <person name="Wisecaver J.H."/>
            <person name="Arnold A.E."/>
            <person name="Ju Y.M."/>
            <person name="Slot J.C."/>
            <person name="Ahrendt S."/>
            <person name="Moore L.P."/>
            <person name="Eastman K.E."/>
            <person name="Scott K."/>
            <person name="Konkel Z."/>
            <person name="Mondo S.J."/>
            <person name="Kuo A."/>
            <person name="Hayes R.D."/>
            <person name="Haridas S."/>
            <person name="Andreopoulos B."/>
            <person name="Riley R."/>
            <person name="LaButti K."/>
            <person name="Pangilinan J."/>
            <person name="Lipzen A."/>
            <person name="Amirebrahimi M."/>
            <person name="Yan J."/>
            <person name="Adam C."/>
            <person name="Keymanesh K."/>
            <person name="Ng V."/>
            <person name="Louie K."/>
            <person name="Northen T."/>
            <person name="Drula E."/>
            <person name="Henrissat B."/>
            <person name="Hsieh H.M."/>
            <person name="Youens-Clark K."/>
            <person name="Lutzoni F."/>
            <person name="Miadlikowska J."/>
            <person name="Eastwood D.C."/>
            <person name="Hamelin R.C."/>
            <person name="Grigoriev I.V."/>
            <person name="U'Ren J.M."/>
        </authorList>
    </citation>
    <scope>NUCLEOTIDE SEQUENCE [LARGE SCALE GENOMIC DNA]</scope>
    <source>
        <strain evidence="1 2">ER1909</strain>
    </source>
</reference>